<evidence type="ECO:0000313" key="3">
    <source>
        <dbReference type="Proteomes" id="UP001595776"/>
    </source>
</evidence>
<dbReference type="PANTHER" id="PTHR32385">
    <property type="entry name" value="MANNOSYL PHOSPHORYLINOSITOL CERAMIDE SYNTHASE"/>
    <property type="match status" value="1"/>
</dbReference>
<dbReference type="InterPro" id="IPR007577">
    <property type="entry name" value="GlycoTrfase_DXD_sugar-bd_CS"/>
</dbReference>
<reference evidence="3" key="1">
    <citation type="journal article" date="2019" name="Int. J. Syst. Evol. Microbiol.">
        <title>The Global Catalogue of Microorganisms (GCM) 10K type strain sequencing project: providing services to taxonomists for standard genome sequencing and annotation.</title>
        <authorList>
            <consortium name="The Broad Institute Genomics Platform"/>
            <consortium name="The Broad Institute Genome Sequencing Center for Infectious Disease"/>
            <person name="Wu L."/>
            <person name="Ma J."/>
        </authorList>
    </citation>
    <scope>NUCLEOTIDE SEQUENCE [LARGE SCALE GENOMIC DNA]</scope>
    <source>
        <strain evidence="3">CGMCC 1.15304</strain>
    </source>
</reference>
<dbReference type="InterPro" id="IPR029044">
    <property type="entry name" value="Nucleotide-diphossugar_trans"/>
</dbReference>
<evidence type="ECO:0000256" key="1">
    <source>
        <dbReference type="ARBA" id="ARBA00022679"/>
    </source>
</evidence>
<keyword evidence="3" id="KW-1185">Reference proteome</keyword>
<dbReference type="SUPFAM" id="SSF53448">
    <property type="entry name" value="Nucleotide-diphospho-sugar transferases"/>
    <property type="match status" value="1"/>
</dbReference>
<name>A0ABV8U6A6_9PROT</name>
<dbReference type="EMBL" id="JBHSCR010000001">
    <property type="protein sequence ID" value="MFC4346301.1"/>
    <property type="molecule type" value="Genomic_DNA"/>
</dbReference>
<accession>A0ABV8U6A6</accession>
<dbReference type="Pfam" id="PF04488">
    <property type="entry name" value="Gly_transf_sug"/>
    <property type="match status" value="1"/>
</dbReference>
<sequence length="585" mass="65874">MSRNQEQDRFARVFRDYLLQDIPDVKDGGHVPKRLIQFWDKEPPEDVGRMLALSKAWADKHQIDYILYDEEGARRYLADRDIDGKPLLDLFDRCFHPAMKADLFRLVYLQEFGGYYLDADNGATDGALPLFDLDRDIFFLDYGQRRVQNNFMAVAPGSKLIGNVLSAAAINILEHASEDVGIGTLTGPYVFTTELAKLLQQGSYSCYLVDYLRNLKIAPGPEAVLGQNLSYKKSDQNWQRAQAGPIAARLRKNLTTGEPTIADYRELCRVSLKFGIELNAVEEIAAMHWEKWRRHSACIELRSRVLIRLGRLVEASDLLTEAYDRYMRSPWLLKALSGLNMKPGRLEFAETLARQAVEKAPEDPDVHAQLAAVLKARQHLAEAKAVTNLARQQFPDSARLKKLSADLETAGSLEAEIADMMEHLAAPQTTGRDRFLSLSQTCLQYGLQLEAVERLAAAWWHDWQALPRCVWMRARVLEALSREREARDVLEAAYNDNCRAPNVLIMLARLMLEAGEPSLAHGVVSQAVAKVPGRVDAKILEMQVLDALDDNAGAQAVWQHLQSQHSQHPLVAALGSRDNTDLRQP</sequence>
<dbReference type="RefSeq" id="WP_068150562.1">
    <property type="nucleotide sequence ID" value="NZ_JBHSCR010000001.1"/>
</dbReference>
<dbReference type="SUPFAM" id="SSF48452">
    <property type="entry name" value="TPR-like"/>
    <property type="match status" value="2"/>
</dbReference>
<dbReference type="InterPro" id="IPR011990">
    <property type="entry name" value="TPR-like_helical_dom_sf"/>
</dbReference>
<comment type="caution">
    <text evidence="2">The sequence shown here is derived from an EMBL/GenBank/DDBJ whole genome shotgun (WGS) entry which is preliminary data.</text>
</comment>
<evidence type="ECO:0000313" key="2">
    <source>
        <dbReference type="EMBL" id="MFC4346301.1"/>
    </source>
</evidence>
<organism evidence="2 3">
    <name type="scientific">Kordiimonas lipolytica</name>
    <dbReference type="NCBI Taxonomy" id="1662421"/>
    <lineage>
        <taxon>Bacteria</taxon>
        <taxon>Pseudomonadati</taxon>
        <taxon>Pseudomonadota</taxon>
        <taxon>Alphaproteobacteria</taxon>
        <taxon>Kordiimonadales</taxon>
        <taxon>Kordiimonadaceae</taxon>
        <taxon>Kordiimonas</taxon>
    </lineage>
</organism>
<dbReference type="Pfam" id="PF14559">
    <property type="entry name" value="TPR_19"/>
    <property type="match status" value="1"/>
</dbReference>
<keyword evidence="1" id="KW-0808">Transferase</keyword>
<protein>
    <submittedName>
        <fullName evidence="2">Tetratricopeptide repeat protein</fullName>
    </submittedName>
</protein>
<gene>
    <name evidence="2" type="ORF">ACFO5Q_00390</name>
</gene>
<dbReference type="PANTHER" id="PTHR32385:SF15">
    <property type="entry name" value="INOSITOL PHOSPHOCERAMIDE MANNOSYLTRANSFERASE 1"/>
    <property type="match status" value="1"/>
</dbReference>
<dbReference type="Gene3D" id="3.90.550.20">
    <property type="match status" value="1"/>
</dbReference>
<dbReference type="Gene3D" id="1.25.40.10">
    <property type="entry name" value="Tetratricopeptide repeat domain"/>
    <property type="match status" value="2"/>
</dbReference>
<proteinExistence type="predicted"/>
<dbReference type="Proteomes" id="UP001595776">
    <property type="component" value="Unassembled WGS sequence"/>
</dbReference>
<dbReference type="InterPro" id="IPR051706">
    <property type="entry name" value="Glycosyltransferase_domain"/>
</dbReference>